<proteinExistence type="predicted"/>
<dbReference type="Proteomes" id="UP000272193">
    <property type="component" value="Unassembled WGS sequence"/>
</dbReference>
<dbReference type="SUPFAM" id="SSF53474">
    <property type="entry name" value="alpha/beta-Hydrolases"/>
    <property type="match status" value="1"/>
</dbReference>
<dbReference type="PRINTS" id="PR00412">
    <property type="entry name" value="EPOXHYDRLASE"/>
</dbReference>
<evidence type="ECO:0000313" key="3">
    <source>
        <dbReference type="Proteomes" id="UP000272193"/>
    </source>
</evidence>
<name>A0A3N4U970_9BURK</name>
<dbReference type="InterPro" id="IPR050266">
    <property type="entry name" value="AB_hydrolase_sf"/>
</dbReference>
<evidence type="ECO:0000313" key="2">
    <source>
        <dbReference type="EMBL" id="RPE64915.1"/>
    </source>
</evidence>
<gene>
    <name evidence="2" type="ORF">EDC62_2037</name>
</gene>
<dbReference type="InterPro" id="IPR029058">
    <property type="entry name" value="AB_hydrolase_fold"/>
</dbReference>
<dbReference type="GO" id="GO:0016020">
    <property type="term" value="C:membrane"/>
    <property type="evidence" value="ECO:0007669"/>
    <property type="project" value="TreeGrafter"/>
</dbReference>
<dbReference type="InterPro" id="IPR000639">
    <property type="entry name" value="Epox_hydrolase-like"/>
</dbReference>
<dbReference type="AlphaFoldDB" id="A0A3N4U970"/>
<protein>
    <submittedName>
        <fullName evidence="2">Pimeloyl-ACP methyl ester carboxylesterase</fullName>
    </submittedName>
</protein>
<organism evidence="2 3">
    <name type="scientific">Tibeticola sediminis</name>
    <dbReference type="NCBI Taxonomy" id="1917811"/>
    <lineage>
        <taxon>Bacteria</taxon>
        <taxon>Pseudomonadati</taxon>
        <taxon>Pseudomonadota</taxon>
        <taxon>Betaproteobacteria</taxon>
        <taxon>Burkholderiales</taxon>
        <taxon>Comamonadaceae</taxon>
        <taxon>Tibeticola</taxon>
    </lineage>
</organism>
<keyword evidence="3" id="KW-1185">Reference proteome</keyword>
<dbReference type="Pfam" id="PF00561">
    <property type="entry name" value="Abhydrolase_1"/>
    <property type="match status" value="1"/>
</dbReference>
<feature type="domain" description="AB hydrolase-1" evidence="1">
    <location>
        <begin position="25"/>
        <end position="258"/>
    </location>
</feature>
<dbReference type="PANTHER" id="PTHR43798">
    <property type="entry name" value="MONOACYLGLYCEROL LIPASE"/>
    <property type="match status" value="1"/>
</dbReference>
<sequence>MMKLTVNGATTYGYTGGKAFDAAKPTVVFIHGVLNDHSVWILQTRYLAHHGYNVLAVDLPGHGQSEGEAPASVEQAADFITALLDAAGVARAALVGHSWGSLIALEAAARLGERVTHLVLVGTASPMRVSPALLEASQHDPEAAIKLVNVFSRSTLAPPPSALGPGTWVFGAGMALGRRVLERNRAVNVFHRGFVACDRYRGAEDAIERVRCPVLFLLGRLDQMTPPKAAQGLIDRARAAGKTTRTVLLDVGHNQMTEAPDATLFAIRDFLQS</sequence>
<dbReference type="InterPro" id="IPR000073">
    <property type="entry name" value="AB_hydrolase_1"/>
</dbReference>
<dbReference type="EMBL" id="RKQL01000005">
    <property type="protein sequence ID" value="RPE64915.1"/>
    <property type="molecule type" value="Genomic_DNA"/>
</dbReference>
<comment type="caution">
    <text evidence="2">The sequence shown here is derived from an EMBL/GenBank/DDBJ whole genome shotgun (WGS) entry which is preliminary data.</text>
</comment>
<dbReference type="Gene3D" id="3.40.50.1820">
    <property type="entry name" value="alpha/beta hydrolase"/>
    <property type="match status" value="1"/>
</dbReference>
<reference evidence="2 3" key="1">
    <citation type="submission" date="2018-11" db="EMBL/GenBank/DDBJ databases">
        <title>Genomic Encyclopedia of Type Strains, Phase IV (KMG-IV): sequencing the most valuable type-strain genomes for metagenomic binning, comparative biology and taxonomic classification.</title>
        <authorList>
            <person name="Goeker M."/>
        </authorList>
    </citation>
    <scope>NUCLEOTIDE SEQUENCE [LARGE SCALE GENOMIC DNA]</scope>
    <source>
        <strain evidence="2 3">DSM 101684</strain>
    </source>
</reference>
<dbReference type="GO" id="GO:0003824">
    <property type="term" value="F:catalytic activity"/>
    <property type="evidence" value="ECO:0007669"/>
    <property type="project" value="InterPro"/>
</dbReference>
<dbReference type="PRINTS" id="PR00111">
    <property type="entry name" value="ABHYDROLASE"/>
</dbReference>
<accession>A0A3N4U970</accession>
<evidence type="ECO:0000259" key="1">
    <source>
        <dbReference type="Pfam" id="PF00561"/>
    </source>
</evidence>
<dbReference type="PANTHER" id="PTHR43798:SF33">
    <property type="entry name" value="HYDROLASE, PUTATIVE (AFU_ORTHOLOGUE AFUA_2G14860)-RELATED"/>
    <property type="match status" value="1"/>
</dbReference>